<dbReference type="GO" id="GO:0010008">
    <property type="term" value="C:endosome membrane"/>
    <property type="evidence" value="ECO:0007669"/>
    <property type="project" value="UniProtKB-SubCell"/>
</dbReference>
<evidence type="ECO:0000256" key="1">
    <source>
        <dbReference type="ARBA" id="ARBA00004125"/>
    </source>
</evidence>
<dbReference type="OrthoDB" id="1716625at2759"/>
<evidence type="ECO:0000256" key="7">
    <source>
        <dbReference type="ARBA" id="ARBA00022475"/>
    </source>
</evidence>
<dbReference type="InterPro" id="IPR011992">
    <property type="entry name" value="EF-hand-dom_pair"/>
</dbReference>
<feature type="compositionally biased region" description="Polar residues" evidence="20">
    <location>
        <begin position="246"/>
        <end position="256"/>
    </location>
</feature>
<comment type="subcellular location">
    <subcellularLocation>
        <location evidence="3">Cell membrane</location>
        <topology evidence="3">Peripheral membrane protein</topology>
        <orientation evidence="3">Cytoplasmic side</orientation>
    </subcellularLocation>
    <subcellularLocation>
        <location evidence="2">Cytoplasm</location>
        <location evidence="2">Cytoskeleton</location>
        <location evidence="2">Actin patch</location>
    </subcellularLocation>
    <subcellularLocation>
        <location evidence="1">Endosome membrane</location>
        <topology evidence="1">Peripheral membrane protein</topology>
        <orientation evidence="1">Cytoplasmic side</orientation>
    </subcellularLocation>
</comment>
<dbReference type="GO" id="GO:0005509">
    <property type="term" value="F:calcium ion binding"/>
    <property type="evidence" value="ECO:0007669"/>
    <property type="project" value="InterPro"/>
</dbReference>
<feature type="domain" description="EH" evidence="21">
    <location>
        <begin position="8"/>
        <end position="98"/>
    </location>
</feature>
<dbReference type="SUPFAM" id="SSF47473">
    <property type="entry name" value="EF-hand"/>
    <property type="match status" value="2"/>
</dbReference>
<evidence type="ECO:0000256" key="18">
    <source>
        <dbReference type="ARBA" id="ARBA00029684"/>
    </source>
</evidence>
<keyword evidence="16" id="KW-0009">Actin-binding</keyword>
<evidence type="ECO:0000256" key="12">
    <source>
        <dbReference type="ARBA" id="ARBA00022753"/>
    </source>
</evidence>
<dbReference type="GO" id="GO:0030674">
    <property type="term" value="F:protein-macromolecule adaptor activity"/>
    <property type="evidence" value="ECO:0007669"/>
    <property type="project" value="EnsemblFungi"/>
</dbReference>
<dbReference type="eggNOG" id="KOG0998">
    <property type="taxonomic scope" value="Eukaryota"/>
</dbReference>
<evidence type="ECO:0000256" key="15">
    <source>
        <dbReference type="ARBA" id="ARBA00023136"/>
    </source>
</evidence>
<dbReference type="AlphaFoldDB" id="I6NDI7"/>
<dbReference type="InParanoid" id="I6NDI7"/>
<dbReference type="STRING" id="931890.I6NDI7"/>
<evidence type="ECO:0000256" key="14">
    <source>
        <dbReference type="ARBA" id="ARBA00023054"/>
    </source>
</evidence>
<name>I6NDI7_ERECY</name>
<dbReference type="GO" id="GO:0030476">
    <property type="term" value="P:ascospore wall assembly"/>
    <property type="evidence" value="ECO:0007669"/>
    <property type="project" value="EnsemblFungi"/>
</dbReference>
<evidence type="ECO:0000259" key="22">
    <source>
        <dbReference type="PROSITE" id="PS50222"/>
    </source>
</evidence>
<dbReference type="InterPro" id="IPR002048">
    <property type="entry name" value="EF_hand_dom"/>
</dbReference>
<dbReference type="FunFam" id="1.10.238.10:FF:000323">
    <property type="entry name" value="Actin cytoskeleton-regulatory complex protein end3"/>
    <property type="match status" value="1"/>
</dbReference>
<keyword evidence="12" id="KW-0967">Endosome</keyword>
<dbReference type="EMBL" id="CP002501">
    <property type="protein sequence ID" value="AET40129.1"/>
    <property type="molecule type" value="Genomic_DNA"/>
</dbReference>
<dbReference type="FunCoup" id="I6NDI7">
    <property type="interactions" value="137"/>
</dbReference>
<dbReference type="PANTHER" id="PTHR11216">
    <property type="entry name" value="EH DOMAIN"/>
    <property type="match status" value="1"/>
</dbReference>
<evidence type="ECO:0000256" key="16">
    <source>
        <dbReference type="ARBA" id="ARBA00023203"/>
    </source>
</evidence>
<keyword evidence="24" id="KW-1185">Reference proteome</keyword>
<dbReference type="GeneID" id="11470792"/>
<feature type="domain" description="EF-hand" evidence="22">
    <location>
        <begin position="40"/>
        <end position="75"/>
    </location>
</feature>
<evidence type="ECO:0000256" key="19">
    <source>
        <dbReference type="SAM" id="Coils"/>
    </source>
</evidence>
<evidence type="ECO:0000259" key="21">
    <source>
        <dbReference type="PROSITE" id="PS50031"/>
    </source>
</evidence>
<evidence type="ECO:0000256" key="4">
    <source>
        <dbReference type="ARBA" id="ARBA00009909"/>
    </source>
</evidence>
<comment type="similarity">
    <text evidence="4">Belongs to the END3 family.</text>
</comment>
<dbReference type="GO" id="GO:0003779">
    <property type="term" value="F:actin binding"/>
    <property type="evidence" value="ECO:0007669"/>
    <property type="project" value="UniProtKB-KW"/>
</dbReference>
<dbReference type="PROSITE" id="PS00210">
    <property type="entry name" value="HEMOCYANIN_2"/>
    <property type="match status" value="1"/>
</dbReference>
<dbReference type="Pfam" id="PF12763">
    <property type="entry name" value="EH"/>
    <property type="match status" value="1"/>
</dbReference>
<dbReference type="Pfam" id="PF12761">
    <property type="entry name" value="End3"/>
    <property type="match status" value="1"/>
</dbReference>
<dbReference type="OMA" id="DWLIPES"/>
<dbReference type="GO" id="GO:0061709">
    <property type="term" value="P:reticulophagy"/>
    <property type="evidence" value="ECO:0007669"/>
    <property type="project" value="EnsemblFungi"/>
</dbReference>
<evidence type="ECO:0000256" key="5">
    <source>
        <dbReference type="ARBA" id="ARBA00013889"/>
    </source>
</evidence>
<dbReference type="RefSeq" id="XP_003646946.1">
    <property type="nucleotide sequence ID" value="XM_003646898.1"/>
</dbReference>
<evidence type="ECO:0000256" key="17">
    <source>
        <dbReference type="ARBA" id="ARBA00023212"/>
    </source>
</evidence>
<dbReference type="Proteomes" id="UP000006790">
    <property type="component" value="Chromosome 5"/>
</dbReference>
<evidence type="ECO:0000256" key="20">
    <source>
        <dbReference type="SAM" id="MobiDB-lite"/>
    </source>
</evidence>
<evidence type="ECO:0000256" key="10">
    <source>
        <dbReference type="ARBA" id="ARBA00022723"/>
    </source>
</evidence>
<evidence type="ECO:0000313" key="24">
    <source>
        <dbReference type="Proteomes" id="UP000006790"/>
    </source>
</evidence>
<keyword evidence="11" id="KW-0677">Repeat</keyword>
<dbReference type="InterPro" id="IPR000261">
    <property type="entry name" value="EH_dom"/>
</dbReference>
<dbReference type="KEGG" id="erc:Ecym_5374"/>
<dbReference type="PROSITE" id="PS50222">
    <property type="entry name" value="EF_HAND_2"/>
    <property type="match status" value="1"/>
</dbReference>
<gene>
    <name evidence="23" type="ordered locus">Ecym_5374</name>
</gene>
<keyword evidence="7" id="KW-1003">Cell membrane</keyword>
<keyword evidence="17" id="KW-0206">Cytoskeleton</keyword>
<evidence type="ECO:0000256" key="9">
    <source>
        <dbReference type="ARBA" id="ARBA00022583"/>
    </source>
</evidence>
<keyword evidence="8" id="KW-0963">Cytoplasm</keyword>
<organism evidence="23 24">
    <name type="scientific">Eremothecium cymbalariae (strain CBS 270.75 / DBVPG 7215 / KCTC 17166 / NRRL Y-17582)</name>
    <name type="common">Yeast</name>
    <dbReference type="NCBI Taxonomy" id="931890"/>
    <lineage>
        <taxon>Eukaryota</taxon>
        <taxon>Fungi</taxon>
        <taxon>Dikarya</taxon>
        <taxon>Ascomycota</taxon>
        <taxon>Saccharomycotina</taxon>
        <taxon>Saccharomycetes</taxon>
        <taxon>Saccharomycetales</taxon>
        <taxon>Saccharomycetaceae</taxon>
        <taxon>Eremothecium</taxon>
    </lineage>
</organism>
<dbReference type="Gene3D" id="1.10.238.10">
    <property type="entry name" value="EF-hand"/>
    <property type="match status" value="2"/>
</dbReference>
<keyword evidence="15" id="KW-0472">Membrane</keyword>
<evidence type="ECO:0000313" key="23">
    <source>
        <dbReference type="EMBL" id="AET40129.1"/>
    </source>
</evidence>
<dbReference type="InterPro" id="IPR013788">
    <property type="entry name" value="Hemocyanin/hexamerin"/>
</dbReference>
<dbReference type="PROSITE" id="PS50031">
    <property type="entry name" value="EH"/>
    <property type="match status" value="2"/>
</dbReference>
<dbReference type="PROSITE" id="PS00018">
    <property type="entry name" value="EF_HAND_1"/>
    <property type="match status" value="1"/>
</dbReference>
<protein>
    <recommendedName>
        <fullName evidence="6">Actin cytoskeleton-regulatory complex protein END3</fullName>
    </recommendedName>
    <alternativeName>
        <fullName evidence="5">Actin cytoskeleton-regulatory complex protein end3</fullName>
    </alternativeName>
    <alternativeName>
        <fullName evidence="18">Endocytosis protein 3</fullName>
    </alternativeName>
</protein>
<keyword evidence="14 19" id="KW-0175">Coiled coil</keyword>
<sequence length="377" mass="42058">MPKLEQFEIKKYWQIFSGLAPVDNKVTHNQVLPILHNSKLDSSVLSQIWFLADIDDDDNLDFEEFVICMRLIFDMVNRNINAVPEQLPDWLVPGSKIELVKQRGSARYGSDATLEASTDNSAPPPEVEWYISLENKTLYESIYQQCQTSTDGSVSFPSLAGVAAANFMNINSSEIEQVWRLVNPKNFSTIDRDPVFYVLHILKQRNDLGIKIPSSVPSALKEVFSKERVSTDISGGAQGTVRKGSTYVSSSGNKGVTDNGRRKMAGTDFSATKGTDWELVRLQRELANLETELASLNREQSVPCSSGPKTLEQQFQGLLTYKQNQLSNSTTSQSSIGVLGLIDDIDSLEGQVQILEQYLSSKRGELHNLQQEIQSLK</sequence>
<dbReference type="CDD" id="cd00052">
    <property type="entry name" value="EH"/>
    <property type="match status" value="1"/>
</dbReference>
<feature type="coiled-coil region" evidence="19">
    <location>
        <begin position="272"/>
        <end position="299"/>
    </location>
</feature>
<evidence type="ECO:0000256" key="6">
    <source>
        <dbReference type="ARBA" id="ARBA00017312"/>
    </source>
</evidence>
<dbReference type="InterPro" id="IPR018247">
    <property type="entry name" value="EF_Hand_1_Ca_BS"/>
</dbReference>
<keyword evidence="9" id="KW-0254">Endocytosis</keyword>
<dbReference type="GO" id="GO:0016197">
    <property type="term" value="P:endosomal transport"/>
    <property type="evidence" value="ECO:0007669"/>
    <property type="project" value="TreeGrafter"/>
</dbReference>
<reference evidence="23 24" key="1">
    <citation type="journal article" date="2011" name="G3 (Bethesda)">
        <title>Genome evolution in the Eremothecium clade of the Saccharomyces complex revealed by comparative genomics.</title>
        <authorList>
            <person name="Wendland J."/>
            <person name="Walther A."/>
        </authorList>
    </citation>
    <scope>NUCLEOTIDE SEQUENCE [LARGE SCALE GENOMIC DNA]</scope>
    <source>
        <strain evidence="24">CBS 270.75 / DBVPG 7215 / KCTC 17166 / NRRL Y-17582</strain>
    </source>
</reference>
<accession>I6NDI7</accession>
<dbReference type="GO" id="GO:1990964">
    <property type="term" value="C:actin cytoskeleton-regulatory complex"/>
    <property type="evidence" value="ECO:0007669"/>
    <property type="project" value="EnsemblFungi"/>
</dbReference>
<proteinExistence type="inferred from homology"/>
<evidence type="ECO:0000256" key="11">
    <source>
        <dbReference type="ARBA" id="ARBA00022737"/>
    </source>
</evidence>
<dbReference type="GO" id="GO:0005886">
    <property type="term" value="C:plasma membrane"/>
    <property type="evidence" value="ECO:0007669"/>
    <property type="project" value="UniProtKB-SubCell"/>
</dbReference>
<dbReference type="InterPro" id="IPR025604">
    <property type="entry name" value="End3"/>
</dbReference>
<evidence type="ECO:0000256" key="3">
    <source>
        <dbReference type="ARBA" id="ARBA00004413"/>
    </source>
</evidence>
<keyword evidence="13" id="KW-0106">Calcium</keyword>
<evidence type="ECO:0000256" key="2">
    <source>
        <dbReference type="ARBA" id="ARBA00004134"/>
    </source>
</evidence>
<dbReference type="GO" id="GO:0007015">
    <property type="term" value="P:actin filament organization"/>
    <property type="evidence" value="ECO:0007669"/>
    <property type="project" value="InterPro"/>
</dbReference>
<dbReference type="GO" id="GO:0030479">
    <property type="term" value="C:actin cortical patch"/>
    <property type="evidence" value="ECO:0007669"/>
    <property type="project" value="UniProtKB-SubCell"/>
</dbReference>
<dbReference type="GO" id="GO:0006897">
    <property type="term" value="P:endocytosis"/>
    <property type="evidence" value="ECO:0007669"/>
    <property type="project" value="UniProtKB-KW"/>
</dbReference>
<keyword evidence="10" id="KW-0479">Metal-binding</keyword>
<evidence type="ECO:0000256" key="13">
    <source>
        <dbReference type="ARBA" id="ARBA00022837"/>
    </source>
</evidence>
<evidence type="ECO:0000256" key="8">
    <source>
        <dbReference type="ARBA" id="ARBA00022490"/>
    </source>
</evidence>
<dbReference type="HOGENOM" id="CLU_040829_0_0_1"/>
<feature type="region of interest" description="Disordered" evidence="20">
    <location>
        <begin position="242"/>
        <end position="268"/>
    </location>
</feature>
<dbReference type="SMART" id="SM00027">
    <property type="entry name" value="EH"/>
    <property type="match status" value="2"/>
</dbReference>
<feature type="domain" description="EH" evidence="21">
    <location>
        <begin position="135"/>
        <end position="227"/>
    </location>
</feature>